<keyword evidence="2" id="KW-0238">DNA-binding</keyword>
<keyword evidence="1" id="KW-0805">Transcription regulation</keyword>
<protein>
    <recommendedName>
        <fullName evidence="4">HTH hxlR-type domain-containing protein</fullName>
    </recommendedName>
</protein>
<name>A0A0L8IKB5_PSESX</name>
<dbReference type="Proteomes" id="UP000050297">
    <property type="component" value="Unassembled WGS sequence"/>
</dbReference>
<sequence>MSESASQSSASRSSVTPQGLQSEAVETLLALVRQGQVLATDCPSRVVLNHVCSRWGVLVLVVLRGGMHRFSEVRRKIGGVSEKMLAQTLQHLEHDGFVSRKSLPVVPPHVQYRLTPMGEEVALQVETLVTWIETNLPRIMQAREASNTANHARMNLF</sequence>
<dbReference type="PROSITE" id="PS51118">
    <property type="entry name" value="HTH_HXLR"/>
    <property type="match status" value="1"/>
</dbReference>
<dbReference type="InterPro" id="IPR036388">
    <property type="entry name" value="WH-like_DNA-bd_sf"/>
</dbReference>
<evidence type="ECO:0000313" key="6">
    <source>
        <dbReference type="Proteomes" id="UP000050297"/>
    </source>
</evidence>
<evidence type="ECO:0000256" key="3">
    <source>
        <dbReference type="ARBA" id="ARBA00023163"/>
    </source>
</evidence>
<organism evidence="5 6">
    <name type="scientific">Pseudomonas syringae pv. aceris</name>
    <dbReference type="NCBI Taxonomy" id="199198"/>
    <lineage>
        <taxon>Bacteria</taxon>
        <taxon>Pseudomonadati</taxon>
        <taxon>Pseudomonadota</taxon>
        <taxon>Gammaproteobacteria</taxon>
        <taxon>Pseudomonadales</taxon>
        <taxon>Pseudomonadaceae</taxon>
        <taxon>Pseudomonas</taxon>
        <taxon>Pseudomonas syringae</taxon>
    </lineage>
</organism>
<accession>A0A0L8IKB5</accession>
<comment type="caution">
    <text evidence="5">The sequence shown here is derived from an EMBL/GenBank/DDBJ whole genome shotgun (WGS) entry which is preliminary data.</text>
</comment>
<dbReference type="AlphaFoldDB" id="A0A0L8IKB5"/>
<dbReference type="SUPFAM" id="SSF46785">
    <property type="entry name" value="Winged helix' DNA-binding domain"/>
    <property type="match status" value="1"/>
</dbReference>
<evidence type="ECO:0000256" key="1">
    <source>
        <dbReference type="ARBA" id="ARBA00023015"/>
    </source>
</evidence>
<dbReference type="Gene3D" id="1.10.10.10">
    <property type="entry name" value="Winged helix-like DNA-binding domain superfamily/Winged helix DNA-binding domain"/>
    <property type="match status" value="1"/>
</dbReference>
<feature type="domain" description="HTH hxlR-type" evidence="4">
    <location>
        <begin position="42"/>
        <end position="140"/>
    </location>
</feature>
<reference evidence="5 6" key="1">
    <citation type="submission" date="2015-09" db="EMBL/GenBank/DDBJ databases">
        <title>Genome announcement of multiple Pseudomonas syringae strains.</title>
        <authorList>
            <person name="Thakur S."/>
            <person name="Wang P.W."/>
            <person name="Gong Y."/>
            <person name="Weir B.S."/>
            <person name="Guttman D.S."/>
        </authorList>
    </citation>
    <scope>NUCLEOTIDE SEQUENCE [LARGE SCALE GENOMIC DNA]</scope>
    <source>
        <strain evidence="5 6">ICMP2802</strain>
    </source>
</reference>
<dbReference type="RefSeq" id="WP_003407542.1">
    <property type="nucleotide sequence ID" value="NZ_LGAR01000164.1"/>
</dbReference>
<gene>
    <name evidence="5" type="ORF">ALO91_02737</name>
</gene>
<dbReference type="InterPro" id="IPR036390">
    <property type="entry name" value="WH_DNA-bd_sf"/>
</dbReference>
<dbReference type="InterPro" id="IPR002577">
    <property type="entry name" value="HTH_HxlR"/>
</dbReference>
<dbReference type="PANTHER" id="PTHR33204:SF37">
    <property type="entry name" value="HTH-TYPE TRANSCRIPTIONAL REGULATOR YODB"/>
    <property type="match status" value="1"/>
</dbReference>
<dbReference type="PANTHER" id="PTHR33204">
    <property type="entry name" value="TRANSCRIPTIONAL REGULATOR, MARR FAMILY"/>
    <property type="match status" value="1"/>
</dbReference>
<proteinExistence type="predicted"/>
<dbReference type="EMBL" id="LJPM01000077">
    <property type="protein sequence ID" value="KPW25539.1"/>
    <property type="molecule type" value="Genomic_DNA"/>
</dbReference>
<evidence type="ECO:0000256" key="2">
    <source>
        <dbReference type="ARBA" id="ARBA00023125"/>
    </source>
</evidence>
<dbReference type="GO" id="GO:0003677">
    <property type="term" value="F:DNA binding"/>
    <property type="evidence" value="ECO:0007669"/>
    <property type="project" value="UniProtKB-KW"/>
</dbReference>
<keyword evidence="3" id="KW-0804">Transcription</keyword>
<dbReference type="PATRIC" id="fig|199198.4.peg.444"/>
<evidence type="ECO:0000259" key="4">
    <source>
        <dbReference type="PROSITE" id="PS51118"/>
    </source>
</evidence>
<evidence type="ECO:0000313" key="5">
    <source>
        <dbReference type="EMBL" id="KPW25539.1"/>
    </source>
</evidence>
<dbReference type="Pfam" id="PF01638">
    <property type="entry name" value="HxlR"/>
    <property type="match status" value="1"/>
</dbReference>